<organism evidence="1 2">
    <name type="scientific">Trichothecium roseum</name>
    <dbReference type="NCBI Taxonomy" id="47278"/>
    <lineage>
        <taxon>Eukaryota</taxon>
        <taxon>Fungi</taxon>
        <taxon>Dikarya</taxon>
        <taxon>Ascomycota</taxon>
        <taxon>Pezizomycotina</taxon>
        <taxon>Sordariomycetes</taxon>
        <taxon>Hypocreomycetidae</taxon>
        <taxon>Hypocreales</taxon>
        <taxon>Hypocreales incertae sedis</taxon>
        <taxon>Trichothecium</taxon>
    </lineage>
</organism>
<comment type="caution">
    <text evidence="1">The sequence shown here is derived from an EMBL/GenBank/DDBJ whole genome shotgun (WGS) entry which is preliminary data.</text>
</comment>
<reference evidence="1" key="1">
    <citation type="submission" date="2022-10" db="EMBL/GenBank/DDBJ databases">
        <title>Complete Genome of Trichothecium roseum strain YXFP-22015, a Plant Pathogen Isolated from Citrus.</title>
        <authorList>
            <person name="Wang Y."/>
            <person name="Zhu L."/>
        </authorList>
    </citation>
    <scope>NUCLEOTIDE SEQUENCE</scope>
    <source>
        <strain evidence="1">YXFP-22015</strain>
    </source>
</reference>
<accession>A0ACC0UYN5</accession>
<keyword evidence="2" id="KW-1185">Reference proteome</keyword>
<protein>
    <submittedName>
        <fullName evidence="1">Uncharacterized protein</fullName>
    </submittedName>
</protein>
<evidence type="ECO:0000313" key="2">
    <source>
        <dbReference type="Proteomes" id="UP001163324"/>
    </source>
</evidence>
<name>A0ACC0UYN5_9HYPO</name>
<evidence type="ECO:0000313" key="1">
    <source>
        <dbReference type="EMBL" id="KAI9899259.1"/>
    </source>
</evidence>
<sequence length="542" mass="58258">MDPTWRALPVAHSSKVPPLLISIDIQATSYTIRLTDLAHIWIEEMERKAICMRGWSENTVIDPSDTPENMVQFLSHLRSALDTSQPGHDQTSIDLSPDSSSDTEAGGLTLRITCQLPGLQPLKWPMHLKMAPSSSSVATGLVLPLIEAQHSCMQQLDSLTNKLAQKDALLAKLLDKLEERGVGLDTVFTSLSSKRKVTRAMAEEKVKGLSPFDKQQWEREAKASQEDTDTYTLIQGVFGDKGLPCSMPAYSGESPQLDQWWKSFQLAASVPIHVGAKGDDQKAKPIASSAPSAADDVEIASEGDDDDGDDGGFEVQETPPHIKAKKQQQAARTSPSPEGSSTDSGDAASPSVQHEILESPAVEISSHQPSNPSRIGIVGGENTTEKITSTFEHDEDRANARAQKNDSDTASDLDEDVTASVAESSPPLPMPKDSPPRKGRLGRIGGKGIVGPASSTEEEVKAPATAATAAPRQKIGLIGKKQSAEPESSASPQARGRSSEAEGTTGSKRETSQERAARRREELKRDLEKKAAAGPTKKKRKF</sequence>
<gene>
    <name evidence="1" type="ORF">N3K66_005720</name>
</gene>
<dbReference type="EMBL" id="CM047944">
    <property type="protein sequence ID" value="KAI9899259.1"/>
    <property type="molecule type" value="Genomic_DNA"/>
</dbReference>
<dbReference type="Proteomes" id="UP001163324">
    <property type="component" value="Chromosome 5"/>
</dbReference>
<proteinExistence type="predicted"/>